<dbReference type="NCBIfam" id="TIGR01509">
    <property type="entry name" value="HAD-SF-IA-v3"/>
    <property type="match status" value="1"/>
</dbReference>
<dbReference type="PANTHER" id="PTHR18901:SF38">
    <property type="entry name" value="PSEUDOURIDINE-5'-PHOSPHATASE"/>
    <property type="match status" value="1"/>
</dbReference>
<dbReference type="OrthoDB" id="9797743at2"/>
<dbReference type="PANTHER" id="PTHR18901">
    <property type="entry name" value="2-DEOXYGLUCOSE-6-PHOSPHATE PHOSPHATASE 2"/>
    <property type="match status" value="1"/>
</dbReference>
<dbReference type="Pfam" id="PF00702">
    <property type="entry name" value="Hydrolase"/>
    <property type="match status" value="1"/>
</dbReference>
<dbReference type="SUPFAM" id="SSF56784">
    <property type="entry name" value="HAD-like"/>
    <property type="match status" value="1"/>
</dbReference>
<dbReference type="KEGG" id="huw:FPZ11_01950"/>
<dbReference type="Proteomes" id="UP000320216">
    <property type="component" value="Chromosome"/>
</dbReference>
<evidence type="ECO:0000313" key="2">
    <source>
        <dbReference type="Proteomes" id="UP000320216"/>
    </source>
</evidence>
<dbReference type="InterPro" id="IPR006439">
    <property type="entry name" value="HAD-SF_hydro_IA"/>
</dbReference>
<name>A0A5B8M7D5_9MICO</name>
<gene>
    <name evidence="1" type="ORF">FPZ11_01950</name>
</gene>
<dbReference type="AlphaFoldDB" id="A0A5B8M7D5"/>
<dbReference type="InterPro" id="IPR023214">
    <property type="entry name" value="HAD_sf"/>
</dbReference>
<reference evidence="1 2" key="1">
    <citation type="submission" date="2019-07" db="EMBL/GenBank/DDBJ databases">
        <title>Full genome sequence of Humibacter sp. WJ7-1.</title>
        <authorList>
            <person name="Im W.-T."/>
        </authorList>
    </citation>
    <scope>NUCLEOTIDE SEQUENCE [LARGE SCALE GENOMIC DNA]</scope>
    <source>
        <strain evidence="1 2">WJ7-1</strain>
    </source>
</reference>
<dbReference type="Gene3D" id="1.10.150.240">
    <property type="entry name" value="Putative phosphatase, domain 2"/>
    <property type="match status" value="1"/>
</dbReference>
<keyword evidence="2" id="KW-1185">Reference proteome</keyword>
<dbReference type="InterPro" id="IPR036412">
    <property type="entry name" value="HAD-like_sf"/>
</dbReference>
<dbReference type="CDD" id="cd07505">
    <property type="entry name" value="HAD_BPGM-like"/>
    <property type="match status" value="1"/>
</dbReference>
<dbReference type="InterPro" id="IPR023198">
    <property type="entry name" value="PGP-like_dom2"/>
</dbReference>
<organism evidence="1 2">
    <name type="scientific">Humibacter ginsenosidimutans</name>
    <dbReference type="NCBI Taxonomy" id="2599293"/>
    <lineage>
        <taxon>Bacteria</taxon>
        <taxon>Bacillati</taxon>
        <taxon>Actinomycetota</taxon>
        <taxon>Actinomycetes</taxon>
        <taxon>Micrococcales</taxon>
        <taxon>Microbacteriaceae</taxon>
        <taxon>Humibacter</taxon>
    </lineage>
</organism>
<proteinExistence type="predicted"/>
<dbReference type="Gene3D" id="3.40.50.1000">
    <property type="entry name" value="HAD superfamily/HAD-like"/>
    <property type="match status" value="1"/>
</dbReference>
<sequence>MDGTLVDTEPYWMQAETELVHAHGGAWTHDDALVLVGSGLWESARVFQEHGVDMPADDIVATLTARVQEQLDADGVPWRPGAKELLRELRDHGIPTALVTMSVRSMAQQIVSHIPFPAFDVLVTGDEVERPKPFPDPYLDAAKLLGVDPHACVAIEDSMNGLASAVAAGTVAIGVPHMIPLPDSDEHTLWPTLAGRGLADLIELIEERAA</sequence>
<accession>A0A5B8M7D5</accession>
<dbReference type="EMBL" id="CP042305">
    <property type="protein sequence ID" value="QDZ16628.1"/>
    <property type="molecule type" value="Genomic_DNA"/>
</dbReference>
<protein>
    <submittedName>
        <fullName evidence="1">HAD family phosphatase</fullName>
    </submittedName>
</protein>
<evidence type="ECO:0000313" key="1">
    <source>
        <dbReference type="EMBL" id="QDZ16628.1"/>
    </source>
</evidence>